<evidence type="ECO:0000256" key="8">
    <source>
        <dbReference type="SAM" id="Phobius"/>
    </source>
</evidence>
<evidence type="ECO:0000313" key="13">
    <source>
        <dbReference type="EMBL" id="MBE7325772.1"/>
    </source>
</evidence>
<feature type="transmembrane region" description="Helical" evidence="8">
    <location>
        <begin position="266"/>
        <end position="286"/>
    </location>
</feature>
<feature type="transmembrane region" description="Helical" evidence="8">
    <location>
        <begin position="599"/>
        <end position="616"/>
    </location>
</feature>
<dbReference type="InterPro" id="IPR050616">
    <property type="entry name" value="CPA3_Na-H_Antiporter_A"/>
</dbReference>
<evidence type="ECO:0000259" key="10">
    <source>
        <dbReference type="Pfam" id="PF04039"/>
    </source>
</evidence>
<proteinExistence type="predicted"/>
<keyword evidence="3" id="KW-1003">Cell membrane</keyword>
<feature type="domain" description="Na+/H+ antiporter MnhB subunit-related protein" evidence="10">
    <location>
        <begin position="809"/>
        <end position="932"/>
    </location>
</feature>
<feature type="transmembrane region" description="Helical" evidence="8">
    <location>
        <begin position="318"/>
        <end position="342"/>
    </location>
</feature>
<dbReference type="InterPro" id="IPR042106">
    <property type="entry name" value="Nuo/plastoQ_OxRdtase_6_NuoJ"/>
</dbReference>
<feature type="transmembrane region" description="Helical" evidence="8">
    <location>
        <begin position="747"/>
        <end position="765"/>
    </location>
</feature>
<evidence type="ECO:0000256" key="5">
    <source>
        <dbReference type="ARBA" id="ARBA00022989"/>
    </source>
</evidence>
<feature type="transmembrane region" description="Helical" evidence="8">
    <location>
        <begin position="836"/>
        <end position="856"/>
    </location>
</feature>
<evidence type="ECO:0000256" key="1">
    <source>
        <dbReference type="ARBA" id="ARBA00004651"/>
    </source>
</evidence>
<feature type="transmembrane region" description="Helical" evidence="8">
    <location>
        <begin position="688"/>
        <end position="709"/>
    </location>
</feature>
<dbReference type="Pfam" id="PF00361">
    <property type="entry name" value="Proton_antipo_M"/>
    <property type="match status" value="1"/>
</dbReference>
<accession>A0ABR9RX73</accession>
<protein>
    <submittedName>
        <fullName evidence="13">Na+/H+ antiporter subunit A</fullName>
    </submittedName>
</protein>
<feature type="transmembrane region" description="Helical" evidence="8">
    <location>
        <begin position="129"/>
        <end position="146"/>
    </location>
</feature>
<feature type="transmembrane region" description="Helical" evidence="8">
    <location>
        <begin position="913"/>
        <end position="935"/>
    </location>
</feature>
<feature type="transmembrane region" description="Helical" evidence="8">
    <location>
        <begin position="566"/>
        <end position="587"/>
    </location>
</feature>
<keyword evidence="6 8" id="KW-0472">Membrane</keyword>
<feature type="transmembrane region" description="Helical" evidence="8">
    <location>
        <begin position="293"/>
        <end position="312"/>
    </location>
</feature>
<dbReference type="Pfam" id="PF04039">
    <property type="entry name" value="MnhB"/>
    <property type="match status" value="1"/>
</dbReference>
<feature type="transmembrane region" description="Helical" evidence="8">
    <location>
        <begin position="201"/>
        <end position="226"/>
    </location>
</feature>
<feature type="transmembrane region" description="Helical" evidence="8">
    <location>
        <begin position="877"/>
        <end position="901"/>
    </location>
</feature>
<evidence type="ECO:0000256" key="2">
    <source>
        <dbReference type="ARBA" id="ARBA00022448"/>
    </source>
</evidence>
<dbReference type="Gene3D" id="1.20.120.1200">
    <property type="entry name" value="NADH-ubiquinone/plastoquinone oxidoreductase chain 6, subunit NuoJ"/>
    <property type="match status" value="1"/>
</dbReference>
<feature type="transmembrane region" description="Helical" evidence="8">
    <location>
        <begin position="623"/>
        <end position="642"/>
    </location>
</feature>
<evidence type="ECO:0000256" key="3">
    <source>
        <dbReference type="ARBA" id="ARBA00022475"/>
    </source>
</evidence>
<dbReference type="PANTHER" id="PTHR43373:SF1">
    <property type="entry name" value="NA(+)_H(+) ANTIPORTER SUBUNIT A"/>
    <property type="match status" value="1"/>
</dbReference>
<dbReference type="Pfam" id="PF13244">
    <property type="entry name" value="MbhD"/>
    <property type="match status" value="1"/>
</dbReference>
<feature type="domain" description="MrpA C-terminal/MbhD" evidence="11">
    <location>
        <begin position="608"/>
        <end position="672"/>
    </location>
</feature>
<comment type="caution">
    <text evidence="13">The sequence shown here is derived from an EMBL/GenBank/DDBJ whole genome shotgun (WGS) entry which is preliminary data.</text>
</comment>
<feature type="transmembrane region" description="Helical" evidence="8">
    <location>
        <begin position="808"/>
        <end position="830"/>
    </location>
</feature>
<feature type="transmembrane region" description="Helical" evidence="8">
    <location>
        <begin position="105"/>
        <end position="123"/>
    </location>
</feature>
<feature type="transmembrane region" description="Helical" evidence="8">
    <location>
        <begin position="412"/>
        <end position="434"/>
    </location>
</feature>
<evidence type="ECO:0000259" key="12">
    <source>
        <dbReference type="Pfam" id="PF20501"/>
    </source>
</evidence>
<feature type="transmembrane region" description="Helical" evidence="8">
    <location>
        <begin position="79"/>
        <end position="98"/>
    </location>
</feature>
<dbReference type="PRINTS" id="PR01434">
    <property type="entry name" value="NADHDHGNASE5"/>
</dbReference>
<dbReference type="EMBL" id="JADCSA010000016">
    <property type="protein sequence ID" value="MBE7325772.1"/>
    <property type="molecule type" value="Genomic_DNA"/>
</dbReference>
<dbReference type="Pfam" id="PF20501">
    <property type="entry name" value="MbhE"/>
    <property type="match status" value="1"/>
</dbReference>
<feature type="transmembrane region" description="Helical" evidence="8">
    <location>
        <begin position="238"/>
        <end position="260"/>
    </location>
</feature>
<keyword evidence="2" id="KW-0813">Transport</keyword>
<sequence length="966" mass="101522">MLLVIAALFALAAISPWMLLRWGRRAFLPVAAVPLAATVWLATFTPSVVDGQVHTEVVSWVPSIGLGLSFALGPLQLLLGLIVLGIGAVVLAYCTWYFHDDSAGVPRFGGVLVAFVAAMLGLVLADDLLLMYVFWELTTVFSFLLVGHDPTRRTSRQAAIQALIVTTLGGLAMLVGALALAHEAGTMRISEILAAPPEGTLVTVSVLLLLVGAISKSALFPFHFWLPAAMAAPTPVSAYLHAASMVKAGVYLVALLAPAFADVPGWRGVLVGLGLLTMVLGGLRALRQHDLKLLLAFGTVSQLGFMMLVLGLGTRSAMLAGLGLVLAHALFKATLFLVVGLIDRTTGTRDLRKLTGLSRRMPWVAAASVLAALSMAGIPPLLGYVAKESVFVALVDVAEYGDGTGLDGPAGWLLLAGVLLGSILTVAYSLRFVWGAFADREVAEELRDVDVPAGFAAGPLLLGVLGLAAGFAGPTLTTAFAPHVESLPEGVHHAELSLWHGVGLPLLATGVAIALGVVLFLLRRPVATLQGALALDLSMERGYRAGMRGLDRFAVELTAVVQRGSAAAYLAIILVVVVVVPGSTLFLTFDSIRVKAWDTPFQALVGAVIMLAAFMATRSRRRLRAVLLAGATGFGAAVLFVMHGAPDLALTQVLVETLTVVVFVLALRRMPEYFTDRPLSARRYWRMALAVAVALAAAGFILVGASARIHTPVSLDLPRLAVEYGGGYNIVNVVLVDTRAWDTLGEIAVLVAAGTGVASLIFLDVRGAGIRRVHEIPFPEGVKKHATDAGRRVWLPAPRTLAPEKRSIIFEVITRLLFHSIIVLSLYLLFAGHNAPGGGFAGGLTAGLALVIRYLAGGRYELDEAAPVDAGKLIGAGLALAALAALLPVAFGGTILESAILDVEVPVLGNVHLVSSALFDIGVYLVVLGLVLDLLRGLGSQIDRQVMREKRDAEAAESQTTEAVAR</sequence>
<dbReference type="InterPro" id="IPR046806">
    <property type="entry name" value="MrpA_C/MbhE"/>
</dbReference>
<dbReference type="Proteomes" id="UP000756387">
    <property type="component" value="Unassembled WGS sequence"/>
</dbReference>
<comment type="subcellular location">
    <subcellularLocation>
        <location evidence="1">Cell membrane</location>
        <topology evidence="1">Multi-pass membrane protein</topology>
    </subcellularLocation>
    <subcellularLocation>
        <location evidence="7">Membrane</location>
        <topology evidence="7">Multi-pass membrane protein</topology>
    </subcellularLocation>
</comment>
<feature type="domain" description="NADH:quinone oxidoreductase/Mrp antiporter transmembrane" evidence="9">
    <location>
        <begin position="125"/>
        <end position="398"/>
    </location>
</feature>
<feature type="transmembrane region" description="Helical" evidence="8">
    <location>
        <begin position="26"/>
        <end position="45"/>
    </location>
</feature>
<evidence type="ECO:0000256" key="6">
    <source>
        <dbReference type="ARBA" id="ARBA00023136"/>
    </source>
</evidence>
<dbReference type="NCBIfam" id="NF009284">
    <property type="entry name" value="PRK12644.1"/>
    <property type="match status" value="1"/>
</dbReference>
<dbReference type="InterPro" id="IPR001750">
    <property type="entry name" value="ND/Mrp_TM"/>
</dbReference>
<dbReference type="InterPro" id="IPR007182">
    <property type="entry name" value="MnhB"/>
</dbReference>
<keyword evidence="4 7" id="KW-0812">Transmembrane</keyword>
<feature type="transmembrane region" description="Helical" evidence="8">
    <location>
        <begin position="158"/>
        <end position="181"/>
    </location>
</feature>
<feature type="domain" description="MrpA C-terminal/MbhE" evidence="12">
    <location>
        <begin position="682"/>
        <end position="760"/>
    </location>
</feature>
<feature type="transmembrane region" description="Helical" evidence="8">
    <location>
        <begin position="496"/>
        <end position="522"/>
    </location>
</feature>
<gene>
    <name evidence="13" type="ORF">IEQ44_14055</name>
</gene>
<feature type="transmembrane region" description="Helical" evidence="8">
    <location>
        <begin position="648"/>
        <end position="667"/>
    </location>
</feature>
<evidence type="ECO:0000256" key="4">
    <source>
        <dbReference type="ARBA" id="ARBA00022692"/>
    </source>
</evidence>
<evidence type="ECO:0000259" key="11">
    <source>
        <dbReference type="Pfam" id="PF13244"/>
    </source>
</evidence>
<keyword evidence="5 8" id="KW-1133">Transmembrane helix</keyword>
<keyword evidence="14" id="KW-1185">Reference proteome</keyword>
<evidence type="ECO:0000259" key="9">
    <source>
        <dbReference type="Pfam" id="PF00361"/>
    </source>
</evidence>
<feature type="transmembrane region" description="Helical" evidence="8">
    <location>
        <begin position="455"/>
        <end position="476"/>
    </location>
</feature>
<feature type="transmembrane region" description="Helical" evidence="8">
    <location>
        <begin position="363"/>
        <end position="386"/>
    </location>
</feature>
<organism evidence="13 14">
    <name type="scientific">Nocardioides malaquae</name>
    <dbReference type="NCBI Taxonomy" id="2773426"/>
    <lineage>
        <taxon>Bacteria</taxon>
        <taxon>Bacillati</taxon>
        <taxon>Actinomycetota</taxon>
        <taxon>Actinomycetes</taxon>
        <taxon>Propionibacteriales</taxon>
        <taxon>Nocardioidaceae</taxon>
        <taxon>Nocardioides</taxon>
    </lineage>
</organism>
<dbReference type="InterPro" id="IPR025383">
    <property type="entry name" value="MrpA_C/MbhD"/>
</dbReference>
<name>A0ABR9RX73_9ACTN</name>
<reference evidence="13 14" key="1">
    <citation type="submission" date="2020-10" db="EMBL/GenBank/DDBJ databases">
        <title>Nocardioides sp. isolated from sludge.</title>
        <authorList>
            <person name="Zhang X."/>
        </authorList>
    </citation>
    <scope>NUCLEOTIDE SEQUENCE [LARGE SCALE GENOMIC DNA]</scope>
    <source>
        <strain evidence="13 14">Y6</strain>
    </source>
</reference>
<evidence type="ECO:0000313" key="14">
    <source>
        <dbReference type="Proteomes" id="UP000756387"/>
    </source>
</evidence>
<evidence type="ECO:0000256" key="7">
    <source>
        <dbReference type="RuleBase" id="RU000320"/>
    </source>
</evidence>
<dbReference type="PANTHER" id="PTHR43373">
    <property type="entry name" value="NA(+)/H(+) ANTIPORTER SUBUNIT"/>
    <property type="match status" value="1"/>
</dbReference>